<accession>A0A138AMI7</accession>
<dbReference type="EMBL" id="LSRF01000020">
    <property type="protein sequence ID" value="KXP11625.1"/>
    <property type="molecule type" value="Genomic_DNA"/>
</dbReference>
<organism evidence="1 2">
    <name type="scientific">Tsukamurella pseudospumae</name>
    <dbReference type="NCBI Taxonomy" id="239498"/>
    <lineage>
        <taxon>Bacteria</taxon>
        <taxon>Bacillati</taxon>
        <taxon>Actinomycetota</taxon>
        <taxon>Actinomycetes</taxon>
        <taxon>Mycobacteriales</taxon>
        <taxon>Tsukamurellaceae</taxon>
        <taxon>Tsukamurella</taxon>
    </lineage>
</organism>
<evidence type="ECO:0000313" key="1">
    <source>
        <dbReference type="EMBL" id="KXP11625.1"/>
    </source>
</evidence>
<gene>
    <name evidence="1" type="ORF">AXK60_24755</name>
</gene>
<evidence type="ECO:0000313" key="2">
    <source>
        <dbReference type="Proteomes" id="UP000070258"/>
    </source>
</evidence>
<dbReference type="AlphaFoldDB" id="A0A138AMI7"/>
<sequence>MTDFEIVITQLTLQRGMMKIRTSAVALVLISILVSACGASVEPSGSTSSSPSASPCDRASDELLRNYSAISANSMDSLTSVIVLGQAEGVKAIQTAQNYPSTEFGIRSSAAIRGQLPSGFRGPTYGTTQCPMPGFPEIAEGIWAAYFLGEADNRLQVVGAVALDKADIDQYLAKPRVITPKMQKLLTDIGGK</sequence>
<dbReference type="RefSeq" id="WP_068570968.1">
    <property type="nucleotide sequence ID" value="NZ_LSRF01000020.1"/>
</dbReference>
<comment type="caution">
    <text evidence="1">The sequence shown here is derived from an EMBL/GenBank/DDBJ whole genome shotgun (WGS) entry which is preliminary data.</text>
</comment>
<proteinExistence type="predicted"/>
<reference evidence="2" key="1">
    <citation type="submission" date="2016-02" db="EMBL/GenBank/DDBJ databases">
        <authorList>
            <person name="Wen L."/>
            <person name="He K."/>
            <person name="Yang H."/>
        </authorList>
    </citation>
    <scope>NUCLEOTIDE SEQUENCE [LARGE SCALE GENOMIC DNA]</scope>
    <source>
        <strain evidence="2">JCM 15929</strain>
    </source>
</reference>
<dbReference type="OrthoDB" id="9909996at2"/>
<dbReference type="Proteomes" id="UP000070258">
    <property type="component" value="Unassembled WGS sequence"/>
</dbReference>
<protein>
    <submittedName>
        <fullName evidence="1">Uncharacterized protein</fullName>
    </submittedName>
</protein>
<name>A0A138AMI7_9ACTN</name>